<dbReference type="PANTHER" id="PTHR37984:SF9">
    <property type="entry name" value="INTEGRASE CATALYTIC DOMAIN-CONTAINING PROTEIN"/>
    <property type="match status" value="1"/>
</dbReference>
<gene>
    <name evidence="4" type="ORF">N1851_011319</name>
</gene>
<feature type="region of interest" description="Disordered" evidence="2">
    <location>
        <begin position="540"/>
        <end position="565"/>
    </location>
</feature>
<feature type="region of interest" description="Disordered" evidence="2">
    <location>
        <begin position="210"/>
        <end position="233"/>
    </location>
</feature>
<evidence type="ECO:0000256" key="1">
    <source>
        <dbReference type="PROSITE-ProRule" id="PRU00047"/>
    </source>
</evidence>
<sequence length="602" mass="67441">MEAAAAAAPPAPPPAPPLAPQLAPPGKFDFTDANEWPRWMKRFERYRIASGLDRQSEEFQVNAFMYAAGDDAEDILNVLPLTDAEKKSYKRVTEAFNAHCVSKRNIIFERACFNRRSQEPGESVESFITAVHTLAEHCEFGVLREELIRDRIVVGIRDARLSESLQLDAALTLEKAITRVKQSAAVKKQQPVIRGTEQATGQVEVIYKKTSRGQKEKNDTQSSGCGRCGHSKKHLWKDCPARDAECRKCHKKGHFAKTCRSGSVVHDITQVQMESNENEDFAFLGEMCSKEPSEWIELLRLNGDETIFKLDTGAEVTAIPSSMHSIKKHGTLQSPPKVLYGPGRHKLDVKGCFKGKLTIKERATEQLVYAVGDLGAPFKAFATEYGFTHITSSPRYPQANGEAERAVATVKGLWKGGGEKAKALLSYRATPLESGYSPAQLLMGRQIRSTIPQLPTSLRPRWPNVNSYRKSEKQAKKKQQQCYNLRHRARPLHLLQPGQNVWLPRENKKGTVIQHATTPRSYIIHTDEGQVRRNRTHMRAIQHPQPCQTTPDTPDKDSEPGNTDTLTPVIRETIRHTITDGTNTPYVTFSGRASRPPVRLDL</sequence>
<keyword evidence="1" id="KW-0863">Zinc-finger</keyword>
<dbReference type="InterPro" id="IPR050951">
    <property type="entry name" value="Retrovirus_Pol_polyprotein"/>
</dbReference>
<dbReference type="Proteomes" id="UP001174136">
    <property type="component" value="Unassembled WGS sequence"/>
</dbReference>
<feature type="region of interest" description="Disordered" evidence="2">
    <location>
        <begin position="1"/>
        <end position="27"/>
    </location>
</feature>
<feature type="compositionally biased region" description="Pro residues" evidence="2">
    <location>
        <begin position="9"/>
        <end position="23"/>
    </location>
</feature>
<accession>A0AA47MX84</accession>
<protein>
    <recommendedName>
        <fullName evidence="3">CCHC-type domain-containing protein</fullName>
    </recommendedName>
</protein>
<dbReference type="PROSITE" id="PS50158">
    <property type="entry name" value="ZF_CCHC"/>
    <property type="match status" value="1"/>
</dbReference>
<comment type="caution">
    <text evidence="4">The sequence shown here is derived from an EMBL/GenBank/DDBJ whole genome shotgun (WGS) entry which is preliminary data.</text>
</comment>
<evidence type="ECO:0000313" key="4">
    <source>
        <dbReference type="EMBL" id="KAK0148358.1"/>
    </source>
</evidence>
<dbReference type="AlphaFoldDB" id="A0AA47MX84"/>
<dbReference type="InterPro" id="IPR012337">
    <property type="entry name" value="RNaseH-like_sf"/>
</dbReference>
<dbReference type="InterPro" id="IPR036397">
    <property type="entry name" value="RNaseH_sf"/>
</dbReference>
<dbReference type="SUPFAM" id="SSF53098">
    <property type="entry name" value="Ribonuclease H-like"/>
    <property type="match status" value="1"/>
</dbReference>
<keyword evidence="5" id="KW-1185">Reference proteome</keyword>
<evidence type="ECO:0000259" key="3">
    <source>
        <dbReference type="PROSITE" id="PS50158"/>
    </source>
</evidence>
<dbReference type="InterPro" id="IPR001878">
    <property type="entry name" value="Znf_CCHC"/>
</dbReference>
<name>A0AA47MX84_MERPO</name>
<keyword evidence="1" id="KW-0862">Zinc</keyword>
<feature type="domain" description="CCHC-type" evidence="3">
    <location>
        <begin position="246"/>
        <end position="261"/>
    </location>
</feature>
<feature type="compositionally biased region" description="Low complexity" evidence="2">
    <location>
        <begin position="542"/>
        <end position="552"/>
    </location>
</feature>
<evidence type="ECO:0000313" key="5">
    <source>
        <dbReference type="Proteomes" id="UP001174136"/>
    </source>
</evidence>
<organism evidence="4 5">
    <name type="scientific">Merluccius polli</name>
    <name type="common">Benguela hake</name>
    <name type="synonym">Merluccius cadenati</name>
    <dbReference type="NCBI Taxonomy" id="89951"/>
    <lineage>
        <taxon>Eukaryota</taxon>
        <taxon>Metazoa</taxon>
        <taxon>Chordata</taxon>
        <taxon>Craniata</taxon>
        <taxon>Vertebrata</taxon>
        <taxon>Euteleostomi</taxon>
        <taxon>Actinopterygii</taxon>
        <taxon>Neopterygii</taxon>
        <taxon>Teleostei</taxon>
        <taxon>Neoteleostei</taxon>
        <taxon>Acanthomorphata</taxon>
        <taxon>Zeiogadaria</taxon>
        <taxon>Gadariae</taxon>
        <taxon>Gadiformes</taxon>
        <taxon>Gadoidei</taxon>
        <taxon>Merlucciidae</taxon>
        <taxon>Merluccius</taxon>
    </lineage>
</organism>
<dbReference type="PANTHER" id="PTHR37984">
    <property type="entry name" value="PROTEIN CBG26694"/>
    <property type="match status" value="1"/>
</dbReference>
<dbReference type="GO" id="GO:0008270">
    <property type="term" value="F:zinc ion binding"/>
    <property type="evidence" value="ECO:0007669"/>
    <property type="project" value="UniProtKB-KW"/>
</dbReference>
<dbReference type="Gene3D" id="4.10.60.10">
    <property type="entry name" value="Zinc finger, CCHC-type"/>
    <property type="match status" value="1"/>
</dbReference>
<evidence type="ECO:0000256" key="2">
    <source>
        <dbReference type="SAM" id="MobiDB-lite"/>
    </source>
</evidence>
<feature type="region of interest" description="Disordered" evidence="2">
    <location>
        <begin position="581"/>
        <end position="602"/>
    </location>
</feature>
<reference evidence="4" key="1">
    <citation type="journal article" date="2023" name="Front. Mar. Sci.">
        <title>A new Merluccius polli reference genome to investigate the effects of global change in West African waters.</title>
        <authorList>
            <person name="Mateo J.L."/>
            <person name="Blanco-Fernandez C."/>
            <person name="Garcia-Vazquez E."/>
            <person name="Machado-Schiaffino G."/>
        </authorList>
    </citation>
    <scope>NUCLEOTIDE SEQUENCE</scope>
    <source>
        <strain evidence="4">C29</strain>
        <tissue evidence="4">Fin</tissue>
    </source>
</reference>
<keyword evidence="1" id="KW-0479">Metal-binding</keyword>
<proteinExistence type="predicted"/>
<dbReference type="GO" id="GO:0003676">
    <property type="term" value="F:nucleic acid binding"/>
    <property type="evidence" value="ECO:0007669"/>
    <property type="project" value="InterPro"/>
</dbReference>
<dbReference type="Gene3D" id="3.30.420.10">
    <property type="entry name" value="Ribonuclease H-like superfamily/Ribonuclease H"/>
    <property type="match status" value="1"/>
</dbReference>
<dbReference type="EMBL" id="JAOPHQ010002038">
    <property type="protein sequence ID" value="KAK0148358.1"/>
    <property type="molecule type" value="Genomic_DNA"/>
</dbReference>